<protein>
    <submittedName>
        <fullName evidence="2">Uncharacterized protein</fullName>
    </submittedName>
</protein>
<feature type="transmembrane region" description="Helical" evidence="1">
    <location>
        <begin position="91"/>
        <end position="114"/>
    </location>
</feature>
<evidence type="ECO:0000256" key="1">
    <source>
        <dbReference type="SAM" id="Phobius"/>
    </source>
</evidence>
<feature type="transmembrane region" description="Helical" evidence="1">
    <location>
        <begin position="180"/>
        <end position="199"/>
    </location>
</feature>
<keyword evidence="1" id="KW-0812">Transmembrane</keyword>
<reference evidence="2" key="1">
    <citation type="submission" date="2020-10" db="EMBL/GenBank/DDBJ databases">
        <title>Paenihalocynthiibacter styelae gen. nov., sp. nov., isolated from stalked sea squirt Styela clava.</title>
        <authorList>
            <person name="Kim Y.-O."/>
            <person name="Yoon J.-H."/>
        </authorList>
    </citation>
    <scope>NUCLEOTIDE SEQUENCE</scope>
    <source>
        <strain evidence="2">MYP1-1</strain>
    </source>
</reference>
<evidence type="ECO:0000313" key="2">
    <source>
        <dbReference type="EMBL" id="MBI1495347.1"/>
    </source>
</evidence>
<keyword evidence="1" id="KW-1133">Transmembrane helix</keyword>
<comment type="caution">
    <text evidence="2">The sequence shown here is derived from an EMBL/GenBank/DDBJ whole genome shotgun (WGS) entry which is preliminary data.</text>
</comment>
<accession>A0A8J7LRA2</accession>
<gene>
    <name evidence="2" type="ORF">H1D41_17020</name>
</gene>
<feature type="transmembrane region" description="Helical" evidence="1">
    <location>
        <begin position="150"/>
        <end position="168"/>
    </location>
</feature>
<feature type="transmembrane region" description="Helical" evidence="1">
    <location>
        <begin position="49"/>
        <end position="79"/>
    </location>
</feature>
<keyword evidence="3" id="KW-1185">Reference proteome</keyword>
<dbReference type="RefSeq" id="WP_228850051.1">
    <property type="nucleotide sequence ID" value="NZ_JADCKQ010000018.1"/>
</dbReference>
<feature type="transmembrane region" description="Helical" evidence="1">
    <location>
        <begin position="205"/>
        <end position="221"/>
    </location>
</feature>
<dbReference type="AlphaFoldDB" id="A0A8J7LRA2"/>
<dbReference type="EMBL" id="JADCKQ010000018">
    <property type="protein sequence ID" value="MBI1495347.1"/>
    <property type="molecule type" value="Genomic_DNA"/>
</dbReference>
<organism evidence="2 3">
    <name type="scientific">Halocynthiibacter styelae</name>
    <dbReference type="NCBI Taxonomy" id="2761955"/>
    <lineage>
        <taxon>Bacteria</taxon>
        <taxon>Pseudomonadati</taxon>
        <taxon>Pseudomonadota</taxon>
        <taxon>Alphaproteobacteria</taxon>
        <taxon>Rhodobacterales</taxon>
        <taxon>Paracoccaceae</taxon>
        <taxon>Halocynthiibacter</taxon>
    </lineage>
</organism>
<keyword evidence="1" id="KW-0472">Membrane</keyword>
<sequence length="404" mass="44060">MWVVLILGPIGLNFAGVAWAGMEHALHVAATLAVLCGIQTYLQTGQLTWLLLSGVLFGPLLRFEGLAVSLAVALVIVLTSSGKGKRGMSRVAGIICLGIIPVSLFCVFLMQLGLSALPNSVQAKLANASSHDALTTSNLVEVISSKFDRFPAVVLFSVLLVAMMIFLWNFRSMPPKFRAILGAMVFAGAGHLALGQFGWLNRYEIYIMTFVVGLFILFVTEKYAARPAIAFFLIVSPLLASGYYYSLTNQLLAFSSRVVAMQQKQMARFVDEFYQNPVAVNDLGYVSWQNPHYVLDLWGLASAQALSIRQSNPAAGWAVPLLADNSVELAMLYKDWLHNAVGPDWVELGDLVIDGPLGVVGNANVTFYATTEEAAVRLHVMLSDYARTLPDGVEFRFSQQSEQP</sequence>
<name>A0A8J7LRA2_9RHOB</name>
<feature type="transmembrane region" description="Helical" evidence="1">
    <location>
        <begin position="228"/>
        <end position="247"/>
    </location>
</feature>
<proteinExistence type="predicted"/>
<evidence type="ECO:0000313" key="3">
    <source>
        <dbReference type="Proteomes" id="UP000640583"/>
    </source>
</evidence>
<dbReference type="Proteomes" id="UP000640583">
    <property type="component" value="Unassembled WGS sequence"/>
</dbReference>